<dbReference type="RefSeq" id="WP_203784302.1">
    <property type="nucleotide sequence ID" value="NZ_BONB01000075.1"/>
</dbReference>
<evidence type="ECO:0000256" key="4">
    <source>
        <dbReference type="SAM" id="MobiDB-lite"/>
    </source>
</evidence>
<name>A0A3D9ZW19_9ACTN</name>
<dbReference type="InterPro" id="IPR011711">
    <property type="entry name" value="GntR_C"/>
</dbReference>
<feature type="region of interest" description="Disordered" evidence="4">
    <location>
        <begin position="1"/>
        <end position="69"/>
    </location>
</feature>
<feature type="domain" description="HTH gntR-type" evidence="5">
    <location>
        <begin position="161"/>
        <end position="231"/>
    </location>
</feature>
<sequence>MPTDAARKRVRVPRPAAADPPPTAPDEPPPPDLSGGRDAGLTAAPPPRARGRKPNKAAAPDSGRAAVASASGRKAAEAVSGGAAVASASGRKAAELASDRTAAATASGRKAGAAAAGRVAAAAKAAGGTAVVAVPGRQARRANQAAAKVSGVPLWRPVRGGNAFEITVSRLAQAIRLGLVGEGDRLPAERELAERLQVSRVTLREAIRALREAGYLESRRGRTGGTFVISPVTTAEVDKGPKPQPKGDAAELARQMGDALHDALDFRRVLEPGAAGLAATRTLAAVDRQHLVACLGASRDRDPATRRVADSRLHLAIAAASGSPSLAAAVADVQLTLDGLLASIPVIKKNLDHSDRQHARVVDAILAGDGLAARATMEQHCDATAELLRGLLG</sequence>
<dbReference type="Pfam" id="PF00392">
    <property type="entry name" value="GntR"/>
    <property type="match status" value="1"/>
</dbReference>
<reference evidence="6 7" key="1">
    <citation type="submission" date="2018-08" db="EMBL/GenBank/DDBJ databases">
        <title>Sequencing the genomes of 1000 actinobacteria strains.</title>
        <authorList>
            <person name="Klenk H.-P."/>
        </authorList>
    </citation>
    <scope>NUCLEOTIDE SEQUENCE [LARGE SCALE GENOMIC DNA]</scope>
    <source>
        <strain evidence="6 7">DSM 44099</strain>
    </source>
</reference>
<dbReference type="PROSITE" id="PS50949">
    <property type="entry name" value="HTH_GNTR"/>
    <property type="match status" value="1"/>
</dbReference>
<dbReference type="SUPFAM" id="SSF48008">
    <property type="entry name" value="GntR ligand-binding domain-like"/>
    <property type="match status" value="1"/>
</dbReference>
<dbReference type="InterPro" id="IPR036388">
    <property type="entry name" value="WH-like_DNA-bd_sf"/>
</dbReference>
<dbReference type="SMART" id="SM00345">
    <property type="entry name" value="HTH_GNTR"/>
    <property type="match status" value="1"/>
</dbReference>
<gene>
    <name evidence="6" type="ORF">DFJ67_3887</name>
</gene>
<organism evidence="6 7">
    <name type="scientific">Asanoa ferruginea</name>
    <dbReference type="NCBI Taxonomy" id="53367"/>
    <lineage>
        <taxon>Bacteria</taxon>
        <taxon>Bacillati</taxon>
        <taxon>Actinomycetota</taxon>
        <taxon>Actinomycetes</taxon>
        <taxon>Micromonosporales</taxon>
        <taxon>Micromonosporaceae</taxon>
        <taxon>Asanoa</taxon>
    </lineage>
</organism>
<protein>
    <submittedName>
        <fullName evidence="6">DNA-binding FadR family transcriptional regulator</fullName>
    </submittedName>
</protein>
<keyword evidence="2 6" id="KW-0238">DNA-binding</keyword>
<dbReference type="SMART" id="SM00895">
    <property type="entry name" value="FCD"/>
    <property type="match status" value="1"/>
</dbReference>
<feature type="compositionally biased region" description="Low complexity" evidence="4">
    <location>
        <begin position="56"/>
        <end position="69"/>
    </location>
</feature>
<dbReference type="PANTHER" id="PTHR43537:SF24">
    <property type="entry name" value="GLUCONATE OPERON TRANSCRIPTIONAL REPRESSOR"/>
    <property type="match status" value="1"/>
</dbReference>
<evidence type="ECO:0000313" key="6">
    <source>
        <dbReference type="EMBL" id="REF97880.1"/>
    </source>
</evidence>
<dbReference type="GO" id="GO:0003700">
    <property type="term" value="F:DNA-binding transcription factor activity"/>
    <property type="evidence" value="ECO:0007669"/>
    <property type="project" value="InterPro"/>
</dbReference>
<evidence type="ECO:0000259" key="5">
    <source>
        <dbReference type="PROSITE" id="PS50949"/>
    </source>
</evidence>
<evidence type="ECO:0000256" key="1">
    <source>
        <dbReference type="ARBA" id="ARBA00023015"/>
    </source>
</evidence>
<evidence type="ECO:0000256" key="3">
    <source>
        <dbReference type="ARBA" id="ARBA00023163"/>
    </source>
</evidence>
<dbReference type="Gene3D" id="1.20.120.530">
    <property type="entry name" value="GntR ligand-binding domain-like"/>
    <property type="match status" value="1"/>
</dbReference>
<accession>A0A3D9ZW19</accession>
<comment type="caution">
    <text evidence="6">The sequence shown here is derived from an EMBL/GenBank/DDBJ whole genome shotgun (WGS) entry which is preliminary data.</text>
</comment>
<dbReference type="PANTHER" id="PTHR43537">
    <property type="entry name" value="TRANSCRIPTIONAL REGULATOR, GNTR FAMILY"/>
    <property type="match status" value="1"/>
</dbReference>
<dbReference type="Pfam" id="PF07729">
    <property type="entry name" value="FCD"/>
    <property type="match status" value="1"/>
</dbReference>
<dbReference type="PRINTS" id="PR00035">
    <property type="entry name" value="HTHGNTR"/>
</dbReference>
<dbReference type="Gene3D" id="1.10.10.10">
    <property type="entry name" value="Winged helix-like DNA-binding domain superfamily/Winged helix DNA-binding domain"/>
    <property type="match status" value="1"/>
</dbReference>
<keyword evidence="3" id="KW-0804">Transcription</keyword>
<dbReference type="InterPro" id="IPR008920">
    <property type="entry name" value="TF_FadR/GntR_C"/>
</dbReference>
<dbReference type="InterPro" id="IPR036390">
    <property type="entry name" value="WH_DNA-bd_sf"/>
</dbReference>
<dbReference type="AlphaFoldDB" id="A0A3D9ZW19"/>
<dbReference type="EMBL" id="QUMQ01000001">
    <property type="protein sequence ID" value="REF97880.1"/>
    <property type="molecule type" value="Genomic_DNA"/>
</dbReference>
<evidence type="ECO:0000313" key="7">
    <source>
        <dbReference type="Proteomes" id="UP000256913"/>
    </source>
</evidence>
<dbReference type="SUPFAM" id="SSF46785">
    <property type="entry name" value="Winged helix' DNA-binding domain"/>
    <property type="match status" value="1"/>
</dbReference>
<keyword evidence="7" id="KW-1185">Reference proteome</keyword>
<evidence type="ECO:0000256" key="2">
    <source>
        <dbReference type="ARBA" id="ARBA00023125"/>
    </source>
</evidence>
<dbReference type="Proteomes" id="UP000256913">
    <property type="component" value="Unassembled WGS sequence"/>
</dbReference>
<dbReference type="GO" id="GO:0003677">
    <property type="term" value="F:DNA binding"/>
    <property type="evidence" value="ECO:0007669"/>
    <property type="project" value="UniProtKB-KW"/>
</dbReference>
<keyword evidence="1" id="KW-0805">Transcription regulation</keyword>
<dbReference type="InterPro" id="IPR000524">
    <property type="entry name" value="Tscrpt_reg_HTH_GntR"/>
</dbReference>
<proteinExistence type="predicted"/>
<dbReference type="CDD" id="cd07377">
    <property type="entry name" value="WHTH_GntR"/>
    <property type="match status" value="1"/>
</dbReference>
<feature type="compositionally biased region" description="Pro residues" evidence="4">
    <location>
        <begin position="18"/>
        <end position="32"/>
    </location>
</feature>